<evidence type="ECO:0000256" key="1">
    <source>
        <dbReference type="ARBA" id="ARBA00022475"/>
    </source>
</evidence>
<keyword evidence="3" id="KW-0812">Transmembrane</keyword>
<evidence type="ECO:0000256" key="5">
    <source>
        <dbReference type="ARBA" id="ARBA00023136"/>
    </source>
</evidence>
<keyword evidence="2" id="KW-0997">Cell inner membrane</keyword>
<dbReference type="GO" id="GO:0017089">
    <property type="term" value="F:glycolipid transfer activity"/>
    <property type="evidence" value="ECO:0007669"/>
    <property type="project" value="TreeGrafter"/>
</dbReference>
<evidence type="ECO:0000256" key="4">
    <source>
        <dbReference type="ARBA" id="ARBA00022989"/>
    </source>
</evidence>
<protein>
    <submittedName>
        <fullName evidence="6">Lipopolysaccharide export system protein LptC</fullName>
    </submittedName>
</protein>
<dbReference type="AlphaFoldDB" id="A0A1I7IYD7"/>
<dbReference type="InterPro" id="IPR052363">
    <property type="entry name" value="LPS_export_LptC"/>
</dbReference>
<keyword evidence="5" id="KW-0472">Membrane</keyword>
<dbReference type="GO" id="GO:0015221">
    <property type="term" value="F:lipopolysaccharide transmembrane transporter activity"/>
    <property type="evidence" value="ECO:0007669"/>
    <property type="project" value="InterPro"/>
</dbReference>
<accession>A0A1I7IYD7</accession>
<organism evidence="6 7">
    <name type="scientific">Nitrosomonas eutropha</name>
    <dbReference type="NCBI Taxonomy" id="916"/>
    <lineage>
        <taxon>Bacteria</taxon>
        <taxon>Pseudomonadati</taxon>
        <taxon>Pseudomonadota</taxon>
        <taxon>Betaproteobacteria</taxon>
        <taxon>Nitrosomonadales</taxon>
        <taxon>Nitrosomonadaceae</taxon>
        <taxon>Nitrosomonas</taxon>
    </lineage>
</organism>
<dbReference type="GO" id="GO:0030288">
    <property type="term" value="C:outer membrane-bounded periplasmic space"/>
    <property type="evidence" value="ECO:0007669"/>
    <property type="project" value="TreeGrafter"/>
</dbReference>
<keyword evidence="4" id="KW-1133">Transmembrane helix</keyword>
<name>A0A1I7IYD7_9PROT</name>
<dbReference type="InterPro" id="IPR010664">
    <property type="entry name" value="LipoPS_assembly_LptC-rel"/>
</dbReference>
<dbReference type="GO" id="GO:0005886">
    <property type="term" value="C:plasma membrane"/>
    <property type="evidence" value="ECO:0007669"/>
    <property type="project" value="InterPro"/>
</dbReference>
<dbReference type="NCBIfam" id="TIGR04409">
    <property type="entry name" value="LptC_YrbK"/>
    <property type="match status" value="1"/>
</dbReference>
<proteinExistence type="predicted"/>
<evidence type="ECO:0000313" key="6">
    <source>
        <dbReference type="EMBL" id="SFU77950.1"/>
    </source>
</evidence>
<dbReference type="PANTHER" id="PTHR37481">
    <property type="entry name" value="LIPOPOLYSACCHARIDE EXPORT SYSTEM PROTEIN LPTC"/>
    <property type="match status" value="1"/>
</dbReference>
<sequence>MTRSLFSRPSVWLIALLLLTLWLDSVLQHPRLQQNNDLQQEVDYIIENLEGIQVNHELEQNRFFSADKLTHYSTEDITQLEHVRFTSIEPDKPLLRVTSDRAELTKDGDDIFLTENVFIIRGGDLDKDKVTMLTDFLHLIPDTDIAKTDRPVTVIRMNSVLNAVGLFMNNQTGEILMQSRVKAHDERTPRSSR</sequence>
<dbReference type="OrthoDB" id="8589410at2"/>
<dbReference type="PANTHER" id="PTHR37481:SF1">
    <property type="entry name" value="LIPOPOLYSACCHARIDE EXPORT SYSTEM PROTEIN LPTC"/>
    <property type="match status" value="1"/>
</dbReference>
<dbReference type="InterPro" id="IPR026265">
    <property type="entry name" value="LptC"/>
</dbReference>
<dbReference type="Gene3D" id="2.60.450.10">
    <property type="entry name" value="Lipopolysaccharide (LPS) transport protein A like domain"/>
    <property type="match status" value="1"/>
</dbReference>
<dbReference type="EMBL" id="FPBL01000012">
    <property type="protein sequence ID" value="SFU77950.1"/>
    <property type="molecule type" value="Genomic_DNA"/>
</dbReference>
<keyword evidence="1" id="KW-1003">Cell membrane</keyword>
<dbReference type="Proteomes" id="UP000183926">
    <property type="component" value="Unassembled WGS sequence"/>
</dbReference>
<dbReference type="Pfam" id="PF06835">
    <property type="entry name" value="LptC"/>
    <property type="match status" value="1"/>
</dbReference>
<dbReference type="RefSeq" id="WP_074929275.1">
    <property type="nucleotide sequence ID" value="NZ_FPBL01000012.1"/>
</dbReference>
<evidence type="ECO:0000256" key="2">
    <source>
        <dbReference type="ARBA" id="ARBA00022519"/>
    </source>
</evidence>
<evidence type="ECO:0000313" key="7">
    <source>
        <dbReference type="Proteomes" id="UP000183926"/>
    </source>
</evidence>
<evidence type="ECO:0000256" key="3">
    <source>
        <dbReference type="ARBA" id="ARBA00022692"/>
    </source>
</evidence>
<reference evidence="6 7" key="1">
    <citation type="submission" date="2016-10" db="EMBL/GenBank/DDBJ databases">
        <authorList>
            <person name="de Groot N.N."/>
        </authorList>
    </citation>
    <scope>NUCLEOTIDE SEQUENCE [LARGE SCALE GENOMIC DNA]</scope>
    <source>
        <strain evidence="6 7">Nm24</strain>
    </source>
</reference>
<gene>
    <name evidence="6" type="ORF">SAMN05216339_11230</name>
</gene>